<name>A0AAD4Q958_9AGAM</name>
<dbReference type="InterPro" id="IPR041622">
    <property type="entry name" value="SLATT_fungi"/>
</dbReference>
<evidence type="ECO:0000313" key="4">
    <source>
        <dbReference type="Proteomes" id="UP001201163"/>
    </source>
</evidence>
<dbReference type="Pfam" id="PF18142">
    <property type="entry name" value="SLATT_fungal"/>
    <property type="match status" value="1"/>
</dbReference>
<evidence type="ECO:0000259" key="2">
    <source>
        <dbReference type="Pfam" id="PF18142"/>
    </source>
</evidence>
<dbReference type="Proteomes" id="UP001201163">
    <property type="component" value="Unassembled WGS sequence"/>
</dbReference>
<organism evidence="3 4">
    <name type="scientific">Lactarius akahatsu</name>
    <dbReference type="NCBI Taxonomy" id="416441"/>
    <lineage>
        <taxon>Eukaryota</taxon>
        <taxon>Fungi</taxon>
        <taxon>Dikarya</taxon>
        <taxon>Basidiomycota</taxon>
        <taxon>Agaricomycotina</taxon>
        <taxon>Agaricomycetes</taxon>
        <taxon>Russulales</taxon>
        <taxon>Russulaceae</taxon>
        <taxon>Lactarius</taxon>
    </lineage>
</organism>
<feature type="domain" description="SMODS and SLOG-associating 2TM effector" evidence="2">
    <location>
        <begin position="171"/>
        <end position="290"/>
    </location>
</feature>
<dbReference type="AlphaFoldDB" id="A0AAD4Q958"/>
<feature type="compositionally biased region" description="Pro residues" evidence="1">
    <location>
        <begin position="91"/>
        <end position="100"/>
    </location>
</feature>
<proteinExistence type="predicted"/>
<dbReference type="EMBL" id="JAKELL010000111">
    <property type="protein sequence ID" value="KAH8981717.1"/>
    <property type="molecule type" value="Genomic_DNA"/>
</dbReference>
<protein>
    <recommendedName>
        <fullName evidence="2">SMODS and SLOG-associating 2TM effector domain-containing protein</fullName>
    </recommendedName>
</protein>
<evidence type="ECO:0000256" key="1">
    <source>
        <dbReference type="SAM" id="MobiDB-lite"/>
    </source>
</evidence>
<sequence>MISLLSPPATAQGALPPHATPASPAEISPDVPVHASAPPAPPPPPAPPKHIATDPADPALPSVSSHGARASTPPRGTARVTRSYPALPELSHPPPRPVPLPGADGRRLTAHYADSETAWHTRDDVDPVRSPITAYYVPAWPAADSSVGAPSLDQTREKTVALRLKSTIDSATEERDKAAQKAKWTGLALNIALGLQVLMGALTTALGAALSGKNTSVAISILGGASTFVASYLARMRGSNEPQTSLLRAKALNHFLREIHAFALDHGHEVGREWDDKVNGFRLGLENMLGNQPGSVTINTEAAGFNPGAEKAGLNGAG</sequence>
<comment type="caution">
    <text evidence="3">The sequence shown here is derived from an EMBL/GenBank/DDBJ whole genome shotgun (WGS) entry which is preliminary data.</text>
</comment>
<keyword evidence="4" id="KW-1185">Reference proteome</keyword>
<gene>
    <name evidence="3" type="ORF">EDB92DRAFT_1805069</name>
</gene>
<reference evidence="3" key="1">
    <citation type="submission" date="2022-01" db="EMBL/GenBank/DDBJ databases">
        <title>Comparative genomics reveals a dynamic genome evolution in the ectomycorrhizal milk-cap (Lactarius) mushrooms.</title>
        <authorList>
            <consortium name="DOE Joint Genome Institute"/>
            <person name="Lebreton A."/>
            <person name="Tang N."/>
            <person name="Kuo A."/>
            <person name="LaButti K."/>
            <person name="Drula E."/>
            <person name="Barry K."/>
            <person name="Clum A."/>
            <person name="Lipzen A."/>
            <person name="Mousain D."/>
            <person name="Ng V."/>
            <person name="Wang R."/>
            <person name="Wang X."/>
            <person name="Dai Y."/>
            <person name="Henrissat B."/>
            <person name="Grigoriev I.V."/>
            <person name="Guerin-Laguette A."/>
            <person name="Yu F."/>
            <person name="Martin F.M."/>
        </authorList>
    </citation>
    <scope>NUCLEOTIDE SEQUENCE</scope>
    <source>
        <strain evidence="3">QP</strain>
    </source>
</reference>
<evidence type="ECO:0000313" key="3">
    <source>
        <dbReference type="EMBL" id="KAH8981717.1"/>
    </source>
</evidence>
<feature type="compositionally biased region" description="Pro residues" evidence="1">
    <location>
        <begin position="38"/>
        <end position="48"/>
    </location>
</feature>
<dbReference type="NCBIfam" id="NF033635">
    <property type="entry name" value="SLATT_fungal"/>
    <property type="match status" value="1"/>
</dbReference>
<accession>A0AAD4Q958</accession>
<feature type="region of interest" description="Disordered" evidence="1">
    <location>
        <begin position="1"/>
        <end position="106"/>
    </location>
</feature>